<dbReference type="SMART" id="SM01311">
    <property type="entry name" value="RPOL_N"/>
    <property type="match status" value="1"/>
</dbReference>
<dbReference type="InterPro" id="IPR046950">
    <property type="entry name" value="DNA-dir_Rpol_C_phage-type"/>
</dbReference>
<dbReference type="InterPro" id="IPR037159">
    <property type="entry name" value="RNA_POL_N_sf"/>
</dbReference>
<feature type="coiled-coil region" evidence="10">
    <location>
        <begin position="63"/>
        <end position="102"/>
    </location>
</feature>
<keyword evidence="3 9" id="KW-0240">DNA-directed RNA polymerase</keyword>
<organism evidence="12">
    <name type="scientific">Mucochytrium quahogii</name>
    <dbReference type="NCBI Taxonomy" id="96639"/>
    <lineage>
        <taxon>Eukaryota</taxon>
        <taxon>Sar</taxon>
        <taxon>Stramenopiles</taxon>
        <taxon>Bigyra</taxon>
        <taxon>Labyrinthulomycetes</taxon>
        <taxon>Thraustochytrida</taxon>
        <taxon>Thraustochytriidae</taxon>
        <taxon>Mucochytrium</taxon>
    </lineage>
</organism>
<comment type="function">
    <text evidence="9">DNA-dependent RNA polymerase catalyzes the transcription of DNA into RNA using the four ribonucleoside triphosphates as substrates.</text>
</comment>
<dbReference type="AlphaFoldDB" id="A0A7S2RAI1"/>
<feature type="domain" description="DNA-directed RNA polymerase N-terminal" evidence="11">
    <location>
        <begin position="90"/>
        <end position="357"/>
    </location>
</feature>
<dbReference type="Gene3D" id="1.10.287.280">
    <property type="match status" value="1"/>
</dbReference>
<keyword evidence="6" id="KW-0809">Transit peptide</keyword>
<dbReference type="InterPro" id="IPR043502">
    <property type="entry name" value="DNA/RNA_pol_sf"/>
</dbReference>
<evidence type="ECO:0000256" key="7">
    <source>
        <dbReference type="ARBA" id="ARBA00023163"/>
    </source>
</evidence>
<dbReference type="EC" id="2.7.7.6" evidence="2 9"/>
<dbReference type="EMBL" id="HBHK01002126">
    <property type="protein sequence ID" value="CAD9665143.1"/>
    <property type="molecule type" value="Transcribed_RNA"/>
</dbReference>
<dbReference type="InterPro" id="IPR002092">
    <property type="entry name" value="DNA-dir_Rpol_phage-type"/>
</dbReference>
<evidence type="ECO:0000313" key="12">
    <source>
        <dbReference type="EMBL" id="CAD9665143.1"/>
    </source>
</evidence>
<keyword evidence="4 9" id="KW-0808">Transferase</keyword>
<gene>
    <name evidence="12" type="ORF">QSP1433_LOCUS1258</name>
</gene>
<dbReference type="InterPro" id="IPR029262">
    <property type="entry name" value="RPOL_N"/>
</dbReference>
<evidence type="ECO:0000256" key="9">
    <source>
        <dbReference type="RuleBase" id="RU003805"/>
    </source>
</evidence>
<dbReference type="PANTHER" id="PTHR10102:SF0">
    <property type="entry name" value="DNA-DIRECTED RNA POLYMERASE, MITOCHONDRIAL"/>
    <property type="match status" value="1"/>
</dbReference>
<evidence type="ECO:0000256" key="8">
    <source>
        <dbReference type="ARBA" id="ARBA00048552"/>
    </source>
</evidence>
<keyword evidence="10" id="KW-0175">Coiled coil</keyword>
<dbReference type="Gene3D" id="1.10.150.20">
    <property type="entry name" value="5' to 3' exonuclease, C-terminal subdomain"/>
    <property type="match status" value="1"/>
</dbReference>
<evidence type="ECO:0000256" key="10">
    <source>
        <dbReference type="SAM" id="Coils"/>
    </source>
</evidence>
<dbReference type="GO" id="GO:0034245">
    <property type="term" value="C:mitochondrial DNA-directed RNA polymerase complex"/>
    <property type="evidence" value="ECO:0007669"/>
    <property type="project" value="TreeGrafter"/>
</dbReference>
<comment type="catalytic activity">
    <reaction evidence="8 9">
        <text>RNA(n) + a ribonucleoside 5'-triphosphate = RNA(n+1) + diphosphate</text>
        <dbReference type="Rhea" id="RHEA:21248"/>
        <dbReference type="Rhea" id="RHEA-COMP:14527"/>
        <dbReference type="Rhea" id="RHEA-COMP:17342"/>
        <dbReference type="ChEBI" id="CHEBI:33019"/>
        <dbReference type="ChEBI" id="CHEBI:61557"/>
        <dbReference type="ChEBI" id="CHEBI:140395"/>
        <dbReference type="EC" id="2.7.7.6"/>
    </reaction>
</comment>
<protein>
    <recommendedName>
        <fullName evidence="2 9">DNA-directed RNA polymerase</fullName>
        <ecNumber evidence="2 9">2.7.7.6</ecNumber>
    </recommendedName>
</protein>
<evidence type="ECO:0000256" key="1">
    <source>
        <dbReference type="ARBA" id="ARBA00009493"/>
    </source>
</evidence>
<proteinExistence type="inferred from homology"/>
<sequence length="940" mass="107060">MFRHAGFRLSRTGVSARIVQGKVMGFRGSKRLEHTSSESYSAANWGLEEETKMSLAHIHSPAVDRDQVARRKLQAKLEAKQRRDLEHELQREFNTLDVKNQEEASMVLGSMFSDRQYRHLNVERTQANWLTCVTDGLRECLADGERDSPIHEALRLLPVDVVGYIALETAVHLLAESGGSADLGDMCIVIGTRLQDIVDTFTDKTGTDIKHALEQYKQSLQDGGIENTTLFQQNMGRVLLDIMIDSCEINFNDKVNRKVFFLGECGGKEMVRWSNEVSKAFGIEQTNLARFFSKLVQPIMYPMVCEPIRWTKMRRGGYFATQFPMIRPSTGDLAPGRKAVERIGVGKVKSALNCLGAVPWRLNLNVVHVAQEVFDRSLGITGLQEDDIEFVTKPSTSNNETDGEQYFARIKVRQENERLKKKKQEIASKKYDFRAKLKLAEYVEQYTDVFWFPHSVDFRGRAYPIPVVSYMGDDLSRGFLLFDEARALGEHGLFWLKVQLANHMGKDKVSFEERVAWVDENIERVVDSAREPISKLNPSEGKWWTKADNPWQALATCFEIEAALNCSDPAEYMCRLPVHQDGSCNGLQHYAALGRDKHGAKQVNLLPGDKPSDVYSLVMKQVVDTVKERAALARKQMPDLERTALEQTEYIARTGKMPEKDFEFGNLSEEELEEKKAKETNLFLVKLDGQITRKVVKQTVMTTVYGVTFVGSRLQLTKRLEEINEQNMRLARNAKPHGHVFSEEDIRMGSRELTKIVTAAIGENFQAASKIQEWFTECARKITAEKCPVQWISPVGLPISQSYTKEDKARAEKTTRGLEVKQFNGGEGIHKRKQVAAFPPNFVHSLDASHMMLTALKCHEEGLVFTAVHDSFWTHPSDIPKMSRILREEFVKLHKQPLLQNLLDDFGRMHPLIEFNQVPEIDPENQLDLDEVLSSRYFFN</sequence>
<keyword evidence="5 9" id="KW-0548">Nucleotidyltransferase</keyword>
<dbReference type="GO" id="GO:0003677">
    <property type="term" value="F:DNA binding"/>
    <property type="evidence" value="ECO:0007669"/>
    <property type="project" value="InterPro"/>
</dbReference>
<evidence type="ECO:0000256" key="3">
    <source>
        <dbReference type="ARBA" id="ARBA00022478"/>
    </source>
</evidence>
<dbReference type="Pfam" id="PF14700">
    <property type="entry name" value="RPOL_N"/>
    <property type="match status" value="1"/>
</dbReference>
<evidence type="ECO:0000256" key="4">
    <source>
        <dbReference type="ARBA" id="ARBA00022679"/>
    </source>
</evidence>
<dbReference type="SUPFAM" id="SSF56672">
    <property type="entry name" value="DNA/RNA polymerases"/>
    <property type="match status" value="1"/>
</dbReference>
<dbReference type="GO" id="GO:0006390">
    <property type="term" value="P:mitochondrial transcription"/>
    <property type="evidence" value="ECO:0007669"/>
    <property type="project" value="TreeGrafter"/>
</dbReference>
<comment type="similarity">
    <text evidence="1 9">Belongs to the phage and mitochondrial RNA polymerase family.</text>
</comment>
<dbReference type="PANTHER" id="PTHR10102">
    <property type="entry name" value="DNA-DIRECTED RNA POLYMERASE, MITOCHONDRIAL"/>
    <property type="match status" value="1"/>
</dbReference>
<evidence type="ECO:0000259" key="11">
    <source>
        <dbReference type="SMART" id="SM01311"/>
    </source>
</evidence>
<evidence type="ECO:0000256" key="5">
    <source>
        <dbReference type="ARBA" id="ARBA00022695"/>
    </source>
</evidence>
<reference evidence="12" key="1">
    <citation type="submission" date="2021-01" db="EMBL/GenBank/DDBJ databases">
        <authorList>
            <person name="Corre E."/>
            <person name="Pelletier E."/>
            <person name="Niang G."/>
            <person name="Scheremetjew M."/>
            <person name="Finn R."/>
            <person name="Kale V."/>
            <person name="Holt S."/>
            <person name="Cochrane G."/>
            <person name="Meng A."/>
            <person name="Brown T."/>
            <person name="Cohen L."/>
        </authorList>
    </citation>
    <scope>NUCLEOTIDE SEQUENCE</scope>
    <source>
        <strain evidence="12">NY070348D</strain>
    </source>
</reference>
<dbReference type="PROSITE" id="PS00489">
    <property type="entry name" value="RNA_POL_PHAGE_2"/>
    <property type="match status" value="1"/>
</dbReference>
<dbReference type="GO" id="GO:0003899">
    <property type="term" value="F:DNA-directed RNA polymerase activity"/>
    <property type="evidence" value="ECO:0007669"/>
    <property type="project" value="UniProtKB-EC"/>
</dbReference>
<dbReference type="FunFam" id="1.10.287.280:FF:000001">
    <property type="entry name" value="DNA-directed RNA polymerase"/>
    <property type="match status" value="1"/>
</dbReference>
<dbReference type="Pfam" id="PF00940">
    <property type="entry name" value="RNA_pol"/>
    <property type="match status" value="1"/>
</dbReference>
<evidence type="ECO:0000256" key="6">
    <source>
        <dbReference type="ARBA" id="ARBA00022946"/>
    </source>
</evidence>
<dbReference type="PROSITE" id="PS00900">
    <property type="entry name" value="RNA_POL_PHAGE_1"/>
    <property type="match status" value="1"/>
</dbReference>
<dbReference type="Gene3D" id="1.10.1320.10">
    <property type="entry name" value="DNA-directed RNA polymerase, N-terminal domain"/>
    <property type="match status" value="1"/>
</dbReference>
<evidence type="ECO:0000256" key="2">
    <source>
        <dbReference type="ARBA" id="ARBA00012418"/>
    </source>
</evidence>
<name>A0A7S2RAI1_9STRA</name>
<accession>A0A7S2RAI1</accession>
<keyword evidence="7 9" id="KW-0804">Transcription</keyword>